<comment type="caution">
    <text evidence="1">The sequence shown here is derived from an EMBL/GenBank/DDBJ whole genome shotgun (WGS) entry which is preliminary data.</text>
</comment>
<protein>
    <submittedName>
        <fullName evidence="1">Uncharacterized protein</fullName>
    </submittedName>
</protein>
<dbReference type="RefSeq" id="WP_146444499.1">
    <property type="nucleotide sequence ID" value="NZ_SJPR01000002.1"/>
</dbReference>
<name>A0A5C6AD92_9BACT</name>
<accession>A0A5C6AD92</accession>
<dbReference type="Proteomes" id="UP000317421">
    <property type="component" value="Unassembled WGS sequence"/>
</dbReference>
<sequence>MPAAHFLRAFTVPLGFGAISALNWSVDPYDQYGEHGRPPLTLTARGDKSLGVSQASPATDGLVMGSSRVLLLSRAQLEAVTGVGFYNAGVYYGRTEDFLALARRFETTRARAPRVLVIGLDIDAFADQIGPDSELIRTAALRR</sequence>
<reference evidence="1 2" key="1">
    <citation type="submission" date="2019-02" db="EMBL/GenBank/DDBJ databases">
        <title>Deep-cultivation of Planctomycetes and their phenomic and genomic characterization uncovers novel biology.</title>
        <authorList>
            <person name="Wiegand S."/>
            <person name="Jogler M."/>
            <person name="Boedeker C."/>
            <person name="Pinto D."/>
            <person name="Vollmers J."/>
            <person name="Rivas-Marin E."/>
            <person name="Kohn T."/>
            <person name="Peeters S.H."/>
            <person name="Heuer A."/>
            <person name="Rast P."/>
            <person name="Oberbeckmann S."/>
            <person name="Bunk B."/>
            <person name="Jeske O."/>
            <person name="Meyerdierks A."/>
            <person name="Storesund J.E."/>
            <person name="Kallscheuer N."/>
            <person name="Luecker S."/>
            <person name="Lage O.M."/>
            <person name="Pohl T."/>
            <person name="Merkel B.J."/>
            <person name="Hornburger P."/>
            <person name="Mueller R.-W."/>
            <person name="Bruemmer F."/>
            <person name="Labrenz M."/>
            <person name="Spormann A.M."/>
            <person name="Op Den Camp H."/>
            <person name="Overmann J."/>
            <person name="Amann R."/>
            <person name="Jetten M.S.M."/>
            <person name="Mascher T."/>
            <person name="Medema M.H."/>
            <person name="Devos D.P."/>
            <person name="Kaster A.-K."/>
            <person name="Ovreas L."/>
            <person name="Rohde M."/>
            <person name="Galperin M.Y."/>
            <person name="Jogler C."/>
        </authorList>
    </citation>
    <scope>NUCLEOTIDE SEQUENCE [LARGE SCALE GENOMIC DNA]</scope>
    <source>
        <strain evidence="1 2">Pla108</strain>
    </source>
</reference>
<evidence type="ECO:0000313" key="2">
    <source>
        <dbReference type="Proteomes" id="UP000317421"/>
    </source>
</evidence>
<organism evidence="1 2">
    <name type="scientific">Botrimarina colliarenosi</name>
    <dbReference type="NCBI Taxonomy" id="2528001"/>
    <lineage>
        <taxon>Bacteria</taxon>
        <taxon>Pseudomonadati</taxon>
        <taxon>Planctomycetota</taxon>
        <taxon>Planctomycetia</taxon>
        <taxon>Pirellulales</taxon>
        <taxon>Lacipirellulaceae</taxon>
        <taxon>Botrimarina</taxon>
    </lineage>
</organism>
<dbReference type="AlphaFoldDB" id="A0A5C6AD92"/>
<gene>
    <name evidence="1" type="ORF">Pla108_17210</name>
</gene>
<dbReference type="EMBL" id="SJPR01000002">
    <property type="protein sequence ID" value="TWT97569.1"/>
    <property type="molecule type" value="Genomic_DNA"/>
</dbReference>
<evidence type="ECO:0000313" key="1">
    <source>
        <dbReference type="EMBL" id="TWT97569.1"/>
    </source>
</evidence>
<dbReference type="OrthoDB" id="63549at2"/>
<proteinExistence type="predicted"/>
<keyword evidence="2" id="KW-1185">Reference proteome</keyword>